<comment type="caution">
    <text evidence="2">The sequence shown here is derived from an EMBL/GenBank/DDBJ whole genome shotgun (WGS) entry which is preliminary data.</text>
</comment>
<dbReference type="Proteomes" id="UP000636800">
    <property type="component" value="Unassembled WGS sequence"/>
</dbReference>
<sequence>MAKKEIMTTSDEIDGGDDGLPFPAAAAEVRDRRTECATPNVAGNKQGHYKMAKKEILTTIAEINDERISPLFRRLVAEVEERQERLQRARALKTSVQGTNTAIQEHWNSTLGTLHNLEQKVAYFFKGSIVTNDSRADELHGWIQ</sequence>
<proteinExistence type="predicted"/>
<dbReference type="EMBL" id="JADCNL010000009">
    <property type="protein sequence ID" value="KAG0466122.1"/>
    <property type="molecule type" value="Genomic_DNA"/>
</dbReference>
<name>A0A835QE68_VANPL</name>
<evidence type="ECO:0000313" key="3">
    <source>
        <dbReference type="Proteomes" id="UP000636800"/>
    </source>
</evidence>
<keyword evidence="3" id="KW-1185">Reference proteome</keyword>
<accession>A0A835QE68</accession>
<organism evidence="2 3">
    <name type="scientific">Vanilla planifolia</name>
    <name type="common">Vanilla</name>
    <dbReference type="NCBI Taxonomy" id="51239"/>
    <lineage>
        <taxon>Eukaryota</taxon>
        <taxon>Viridiplantae</taxon>
        <taxon>Streptophyta</taxon>
        <taxon>Embryophyta</taxon>
        <taxon>Tracheophyta</taxon>
        <taxon>Spermatophyta</taxon>
        <taxon>Magnoliopsida</taxon>
        <taxon>Liliopsida</taxon>
        <taxon>Asparagales</taxon>
        <taxon>Orchidaceae</taxon>
        <taxon>Vanilloideae</taxon>
        <taxon>Vanilleae</taxon>
        <taxon>Vanilla</taxon>
    </lineage>
</organism>
<feature type="region of interest" description="Disordered" evidence="1">
    <location>
        <begin position="1"/>
        <end position="23"/>
    </location>
</feature>
<evidence type="ECO:0000256" key="1">
    <source>
        <dbReference type="SAM" id="MobiDB-lite"/>
    </source>
</evidence>
<protein>
    <submittedName>
        <fullName evidence="2">Uncharacterized protein</fullName>
    </submittedName>
</protein>
<gene>
    <name evidence="2" type="ORF">HPP92_017702</name>
</gene>
<dbReference type="AlphaFoldDB" id="A0A835QE68"/>
<evidence type="ECO:0000313" key="2">
    <source>
        <dbReference type="EMBL" id="KAG0466122.1"/>
    </source>
</evidence>
<reference evidence="2 3" key="1">
    <citation type="journal article" date="2020" name="Nat. Food">
        <title>A phased Vanilla planifolia genome enables genetic improvement of flavour and production.</title>
        <authorList>
            <person name="Hasing T."/>
            <person name="Tang H."/>
            <person name="Brym M."/>
            <person name="Khazi F."/>
            <person name="Huang T."/>
            <person name="Chambers A.H."/>
        </authorList>
    </citation>
    <scope>NUCLEOTIDE SEQUENCE [LARGE SCALE GENOMIC DNA]</scope>
    <source>
        <tissue evidence="2">Leaf</tissue>
    </source>
</reference>
<dbReference type="OrthoDB" id="4211at2759"/>